<proteinExistence type="predicted"/>
<comment type="caution">
    <text evidence="1">The sequence shown here is derived from an EMBL/GenBank/DDBJ whole genome shotgun (WGS) entry which is preliminary data.</text>
</comment>
<name>A0ACB8QPA0_9AGAM</name>
<sequence length="719" mass="76775">MDSHVLLKVCLQHHLATDPSAVTNIPYLISVLTPEALAPSVHTQKWTARISTLLHAKDSAAHWAGLVLALRTACLSRSLLLEHAQSWLGVTLPILSKSETASVLKAAVRLLAYILAAAQDVPEFQRQLATPNAPKVATALLGLAEKRDVELRALSMRTLAQLVTRYPTALKSLHAQLHALSFRRLNGSAPLPSDQVLLEAAAKLYSALPLTGGKVGAAAAWRKEVDETVAFAWAAFASLRTTFPAHGTPRGMQQKMSVEDPAVWVPLNSDRLRCAAVVLAELLRFAYSRPVTAPVGQLVKLVQAMLTCTSNGQIDGPIDPTVRVLEEAAVPTIWRVGNDILSSLASALRHHLTPYATRLLTTIAYHLEQPLTAAQRKGFFQSLIAILTHTHGVHHALLPTRLTKAVLSTVSVLLRVSADGSAKNATAGTGGGGRLKKGKKRARDFEGDEVFSLVGEVACPTRDAGDSLLFALDALRLLLRNAHVAPTTLSLATRILLSIHLSAPSLPASQLSSDAQLNADVFRKVQTICVELAGRSLPLVIRELNDEPGDDAERMLDLLVHPRAPPMVRSMPPVEALALFRDEEGSEERAAREMLGITTSEQWSVPSASVRSGADARATADHGALDHGASTSTVQERVPLPLPLFATGIAQPEAPQPVPTTVLVSRPAAMVVSETGAAPVVPAPSVSMPSSFSGPAPMDEDDDDEPMPTIDLESDTDED</sequence>
<keyword evidence="2" id="KW-1185">Reference proteome</keyword>
<dbReference type="Proteomes" id="UP000814128">
    <property type="component" value="Unassembled WGS sequence"/>
</dbReference>
<gene>
    <name evidence="1" type="ORF">K488DRAFT_47902</name>
</gene>
<reference evidence="1" key="1">
    <citation type="submission" date="2021-02" db="EMBL/GenBank/DDBJ databases">
        <authorList>
            <consortium name="DOE Joint Genome Institute"/>
            <person name="Ahrendt S."/>
            <person name="Looney B.P."/>
            <person name="Miyauchi S."/>
            <person name="Morin E."/>
            <person name="Drula E."/>
            <person name="Courty P.E."/>
            <person name="Chicoki N."/>
            <person name="Fauchery L."/>
            <person name="Kohler A."/>
            <person name="Kuo A."/>
            <person name="Labutti K."/>
            <person name="Pangilinan J."/>
            <person name="Lipzen A."/>
            <person name="Riley R."/>
            <person name="Andreopoulos W."/>
            <person name="He G."/>
            <person name="Johnson J."/>
            <person name="Barry K.W."/>
            <person name="Grigoriev I.V."/>
            <person name="Nagy L."/>
            <person name="Hibbett D."/>
            <person name="Henrissat B."/>
            <person name="Matheny P.B."/>
            <person name="Labbe J."/>
            <person name="Martin F."/>
        </authorList>
    </citation>
    <scope>NUCLEOTIDE SEQUENCE</scope>
    <source>
        <strain evidence="1">EC-137</strain>
    </source>
</reference>
<evidence type="ECO:0000313" key="2">
    <source>
        <dbReference type="Proteomes" id="UP000814128"/>
    </source>
</evidence>
<reference evidence="1" key="2">
    <citation type="journal article" date="2022" name="New Phytol.">
        <title>Evolutionary transition to the ectomycorrhizal habit in the genomes of a hyperdiverse lineage of mushroom-forming fungi.</title>
        <authorList>
            <person name="Looney B."/>
            <person name="Miyauchi S."/>
            <person name="Morin E."/>
            <person name="Drula E."/>
            <person name="Courty P.E."/>
            <person name="Kohler A."/>
            <person name="Kuo A."/>
            <person name="LaButti K."/>
            <person name="Pangilinan J."/>
            <person name="Lipzen A."/>
            <person name="Riley R."/>
            <person name="Andreopoulos W."/>
            <person name="He G."/>
            <person name="Johnson J."/>
            <person name="Nolan M."/>
            <person name="Tritt A."/>
            <person name="Barry K.W."/>
            <person name="Grigoriev I.V."/>
            <person name="Nagy L.G."/>
            <person name="Hibbett D."/>
            <person name="Henrissat B."/>
            <person name="Matheny P.B."/>
            <person name="Labbe J."/>
            <person name="Martin F.M."/>
        </authorList>
    </citation>
    <scope>NUCLEOTIDE SEQUENCE</scope>
    <source>
        <strain evidence="1">EC-137</strain>
    </source>
</reference>
<accession>A0ACB8QPA0</accession>
<dbReference type="EMBL" id="MU273522">
    <property type="protein sequence ID" value="KAI0033323.1"/>
    <property type="molecule type" value="Genomic_DNA"/>
</dbReference>
<organism evidence="1 2">
    <name type="scientific">Vararia minispora EC-137</name>
    <dbReference type="NCBI Taxonomy" id="1314806"/>
    <lineage>
        <taxon>Eukaryota</taxon>
        <taxon>Fungi</taxon>
        <taxon>Dikarya</taxon>
        <taxon>Basidiomycota</taxon>
        <taxon>Agaricomycotina</taxon>
        <taxon>Agaricomycetes</taxon>
        <taxon>Russulales</taxon>
        <taxon>Lachnocladiaceae</taxon>
        <taxon>Vararia</taxon>
    </lineage>
</organism>
<protein>
    <submittedName>
        <fullName evidence="1">rRNA processing/ribosome biogenesis-domain-containing protein</fullName>
    </submittedName>
</protein>
<evidence type="ECO:0000313" key="1">
    <source>
        <dbReference type="EMBL" id="KAI0033323.1"/>
    </source>
</evidence>